<sequence>MAPPQLQTTIEKLPDHLLSNILVRVPARTLAQMRSVSKPLNALLSQPSFIKSHLHRSIETNDEILLGFNNFLSKEVTAHPSRSPHLELPNFIKLPVYDDPPHEYLGHGLIGAVNGLICLSYETNDGYFFQIWNPSISALLEVPQLVRLGEFENKLRFGFDPYNDDYKIIRLAIFVEEPDDYVLVEVFSMRKGCWELITERFPAYLWISGEDKVCGDGHDGRLHWLCHDANEPKLETIVAFDLGAETISEMCLPFVNSMNRRNVIGVLGGKLCLMSCLKDHECEVWLMNEYGNAGSWAKHHVFSEFRANSVRLWKTRD</sequence>
<evidence type="ECO:0000313" key="3">
    <source>
        <dbReference type="Proteomes" id="UP001172457"/>
    </source>
</evidence>
<dbReference type="SMART" id="SM00256">
    <property type="entry name" value="FBOX"/>
    <property type="match status" value="1"/>
</dbReference>
<name>A0AA38TNW1_9ASTR</name>
<dbReference type="Pfam" id="PF00646">
    <property type="entry name" value="F-box"/>
    <property type="match status" value="1"/>
</dbReference>
<dbReference type="PROSITE" id="PS50181">
    <property type="entry name" value="FBOX"/>
    <property type="match status" value="1"/>
</dbReference>
<comment type="caution">
    <text evidence="2">The sequence shown here is derived from an EMBL/GenBank/DDBJ whole genome shotgun (WGS) entry which is preliminary data.</text>
</comment>
<dbReference type="Pfam" id="PF08268">
    <property type="entry name" value="FBA_3"/>
    <property type="match status" value="1"/>
</dbReference>
<protein>
    <recommendedName>
        <fullName evidence="1">F-box domain-containing protein</fullName>
    </recommendedName>
</protein>
<dbReference type="Gene3D" id="1.20.1280.50">
    <property type="match status" value="1"/>
</dbReference>
<evidence type="ECO:0000313" key="2">
    <source>
        <dbReference type="EMBL" id="KAJ9553928.1"/>
    </source>
</evidence>
<accession>A0AA38TNW1</accession>
<evidence type="ECO:0000259" key="1">
    <source>
        <dbReference type="PROSITE" id="PS50181"/>
    </source>
</evidence>
<gene>
    <name evidence="2" type="ORF">OSB04_017973</name>
</gene>
<dbReference type="EMBL" id="JARYMX010000004">
    <property type="protein sequence ID" value="KAJ9553928.1"/>
    <property type="molecule type" value="Genomic_DNA"/>
</dbReference>
<proteinExistence type="predicted"/>
<dbReference type="InterPro" id="IPR013187">
    <property type="entry name" value="F-box-assoc_dom_typ3"/>
</dbReference>
<dbReference type="AlphaFoldDB" id="A0AA38TNW1"/>
<dbReference type="PANTHER" id="PTHR31672">
    <property type="entry name" value="BNACNNG10540D PROTEIN"/>
    <property type="match status" value="1"/>
</dbReference>
<dbReference type="InterPro" id="IPR036047">
    <property type="entry name" value="F-box-like_dom_sf"/>
</dbReference>
<dbReference type="SUPFAM" id="SSF81383">
    <property type="entry name" value="F-box domain"/>
    <property type="match status" value="1"/>
</dbReference>
<dbReference type="PANTHER" id="PTHR31672:SF13">
    <property type="entry name" value="F-BOX PROTEIN CPR30-LIKE"/>
    <property type="match status" value="1"/>
</dbReference>
<dbReference type="InterPro" id="IPR017451">
    <property type="entry name" value="F-box-assoc_interact_dom"/>
</dbReference>
<dbReference type="InterPro" id="IPR050796">
    <property type="entry name" value="SCF_F-box_component"/>
</dbReference>
<keyword evidence="3" id="KW-1185">Reference proteome</keyword>
<feature type="domain" description="F-box" evidence="1">
    <location>
        <begin position="7"/>
        <end position="53"/>
    </location>
</feature>
<organism evidence="2 3">
    <name type="scientific">Centaurea solstitialis</name>
    <name type="common">yellow star-thistle</name>
    <dbReference type="NCBI Taxonomy" id="347529"/>
    <lineage>
        <taxon>Eukaryota</taxon>
        <taxon>Viridiplantae</taxon>
        <taxon>Streptophyta</taxon>
        <taxon>Embryophyta</taxon>
        <taxon>Tracheophyta</taxon>
        <taxon>Spermatophyta</taxon>
        <taxon>Magnoliopsida</taxon>
        <taxon>eudicotyledons</taxon>
        <taxon>Gunneridae</taxon>
        <taxon>Pentapetalae</taxon>
        <taxon>asterids</taxon>
        <taxon>campanulids</taxon>
        <taxon>Asterales</taxon>
        <taxon>Asteraceae</taxon>
        <taxon>Carduoideae</taxon>
        <taxon>Cardueae</taxon>
        <taxon>Centaureinae</taxon>
        <taxon>Centaurea</taxon>
    </lineage>
</organism>
<dbReference type="Proteomes" id="UP001172457">
    <property type="component" value="Chromosome 4"/>
</dbReference>
<reference evidence="2" key="1">
    <citation type="submission" date="2023-03" db="EMBL/GenBank/DDBJ databases">
        <title>Chromosome-scale reference genome and RAD-based genetic map of yellow starthistle (Centaurea solstitialis) reveal putative structural variation and QTLs associated with invader traits.</title>
        <authorList>
            <person name="Reatini B."/>
            <person name="Cang F.A."/>
            <person name="Jiang Q."/>
            <person name="Mckibben M.T.W."/>
            <person name="Barker M.S."/>
            <person name="Rieseberg L.H."/>
            <person name="Dlugosch K.M."/>
        </authorList>
    </citation>
    <scope>NUCLEOTIDE SEQUENCE</scope>
    <source>
        <strain evidence="2">CAN-66</strain>
        <tissue evidence="2">Leaf</tissue>
    </source>
</reference>
<dbReference type="InterPro" id="IPR001810">
    <property type="entry name" value="F-box_dom"/>
</dbReference>
<dbReference type="NCBIfam" id="TIGR01640">
    <property type="entry name" value="F_box_assoc_1"/>
    <property type="match status" value="1"/>
</dbReference>